<keyword evidence="5 9" id="KW-0812">Transmembrane</keyword>
<keyword evidence="8 9" id="KW-0472">Membrane</keyword>
<keyword evidence="3" id="KW-0285">Flavoprotein</keyword>
<gene>
    <name evidence="10" type="ORF">OEG82_22040</name>
</gene>
<keyword evidence="6" id="KW-1278">Translocase</keyword>
<dbReference type="Pfam" id="PF03116">
    <property type="entry name" value="NQR2_RnfD_RnfE"/>
    <property type="match status" value="2"/>
</dbReference>
<reference evidence="10" key="1">
    <citation type="submission" date="2022-10" db="EMBL/GenBank/DDBJ databases">
        <title>Hoeflea sp. J2-29, isolated from marine algae.</title>
        <authorList>
            <person name="Kristyanto S."/>
            <person name="Kim J.M."/>
            <person name="Jeon C.O."/>
        </authorList>
    </citation>
    <scope>NUCLEOTIDE SEQUENCE</scope>
    <source>
        <strain evidence="10">J2-29</strain>
    </source>
</reference>
<dbReference type="EMBL" id="JAOVZQ010000001">
    <property type="protein sequence ID" value="MCY0096671.1"/>
    <property type="molecule type" value="Genomic_DNA"/>
</dbReference>
<evidence type="ECO:0000313" key="10">
    <source>
        <dbReference type="EMBL" id="MCY0096671.1"/>
    </source>
</evidence>
<evidence type="ECO:0000256" key="4">
    <source>
        <dbReference type="ARBA" id="ARBA00022643"/>
    </source>
</evidence>
<dbReference type="InterPro" id="IPR004338">
    <property type="entry name" value="NqrB/RnfD"/>
</dbReference>
<evidence type="ECO:0000256" key="2">
    <source>
        <dbReference type="ARBA" id="ARBA00022553"/>
    </source>
</evidence>
<keyword evidence="7 9" id="KW-1133">Transmembrane helix</keyword>
<feature type="transmembrane region" description="Helical" evidence="9">
    <location>
        <begin position="215"/>
        <end position="233"/>
    </location>
</feature>
<feature type="transmembrane region" description="Helical" evidence="9">
    <location>
        <begin position="189"/>
        <end position="208"/>
    </location>
</feature>
<feature type="transmembrane region" description="Helical" evidence="9">
    <location>
        <begin position="45"/>
        <end position="66"/>
    </location>
</feature>
<evidence type="ECO:0000256" key="5">
    <source>
        <dbReference type="ARBA" id="ARBA00022692"/>
    </source>
</evidence>
<evidence type="ECO:0000256" key="7">
    <source>
        <dbReference type="ARBA" id="ARBA00022989"/>
    </source>
</evidence>
<evidence type="ECO:0000256" key="9">
    <source>
        <dbReference type="SAM" id="Phobius"/>
    </source>
</evidence>
<keyword evidence="4" id="KW-0288">FMN</keyword>
<keyword evidence="1" id="KW-0813">Transport</keyword>
<dbReference type="Proteomes" id="UP001081283">
    <property type="component" value="Unassembled WGS sequence"/>
</dbReference>
<evidence type="ECO:0000256" key="8">
    <source>
        <dbReference type="ARBA" id="ARBA00023136"/>
    </source>
</evidence>
<dbReference type="PANTHER" id="PTHR30578">
    <property type="entry name" value="ELECTRON TRANSPORT COMPLEX PROTEIN RNFD"/>
    <property type="match status" value="1"/>
</dbReference>
<dbReference type="RefSeq" id="WP_267614487.1">
    <property type="nucleotide sequence ID" value="NZ_JAOVZQ010000001.1"/>
</dbReference>
<protein>
    <submittedName>
        <fullName evidence="10">RnfABCDGE type electron transport complex subunit D</fullName>
    </submittedName>
</protein>
<feature type="transmembrane region" description="Helical" evidence="9">
    <location>
        <begin position="113"/>
        <end position="132"/>
    </location>
</feature>
<organism evidence="10 11">
    <name type="scientific">Hoeflea ulvae</name>
    <dbReference type="NCBI Taxonomy" id="2983764"/>
    <lineage>
        <taxon>Bacteria</taxon>
        <taxon>Pseudomonadati</taxon>
        <taxon>Pseudomonadota</taxon>
        <taxon>Alphaproteobacteria</taxon>
        <taxon>Hyphomicrobiales</taxon>
        <taxon>Rhizobiaceae</taxon>
        <taxon>Hoeflea</taxon>
    </lineage>
</organism>
<feature type="transmembrane region" description="Helical" evidence="9">
    <location>
        <begin position="73"/>
        <end position="93"/>
    </location>
</feature>
<evidence type="ECO:0000256" key="6">
    <source>
        <dbReference type="ARBA" id="ARBA00022967"/>
    </source>
</evidence>
<dbReference type="PANTHER" id="PTHR30578:SF1">
    <property type="entry name" value="NA(+)-TRANSLOCATING NADH-QUINONE REDUCTASE SUBUNIT B"/>
    <property type="match status" value="1"/>
</dbReference>
<name>A0ABT3YL72_9HYPH</name>
<feature type="transmembrane region" description="Helical" evidence="9">
    <location>
        <begin position="144"/>
        <end position="177"/>
    </location>
</feature>
<evidence type="ECO:0000256" key="3">
    <source>
        <dbReference type="ARBA" id="ARBA00022630"/>
    </source>
</evidence>
<evidence type="ECO:0000256" key="1">
    <source>
        <dbReference type="ARBA" id="ARBA00022448"/>
    </source>
</evidence>
<feature type="transmembrane region" description="Helical" evidence="9">
    <location>
        <begin position="239"/>
        <end position="264"/>
    </location>
</feature>
<keyword evidence="11" id="KW-1185">Reference proteome</keyword>
<comment type="caution">
    <text evidence="10">The sequence shown here is derived from an EMBL/GenBank/DDBJ whole genome shotgun (WGS) entry which is preliminary data.</text>
</comment>
<accession>A0ABT3YL72</accession>
<sequence length="272" mass="27950">MTDWRLDPHRMRQHSGWTPARVTLAQMLALAAPVVVRLVEQGTAMAAVLVTALVTSLVWDMAFALIRGRSPSWHSLTTALIITVLIPSTLPLWQVGLAASFGMVFGELVFGGRGYGIVPAAAAAAGFLVFSFSGAQLSGSSQALALATLPGAILLLAAGLVSWRVLVAALGVLAVAGFVQGQTGGLLETGTAVAFGLVFLIGDPVAAASTQLGRWVYGALAGLLILVFDSVAGPAVAPAAIVFASLLASLFAPLIDHAAVAVIVRRRRQAHG</sequence>
<proteinExistence type="predicted"/>
<evidence type="ECO:0000313" key="11">
    <source>
        <dbReference type="Proteomes" id="UP001081283"/>
    </source>
</evidence>
<keyword evidence="2" id="KW-0597">Phosphoprotein</keyword>
<feature type="transmembrane region" description="Helical" evidence="9">
    <location>
        <begin position="20"/>
        <end position="39"/>
    </location>
</feature>